<comment type="similarity">
    <text evidence="1">Belongs to the LysR transcriptional regulatory family.</text>
</comment>
<evidence type="ECO:0000256" key="3">
    <source>
        <dbReference type="ARBA" id="ARBA00023125"/>
    </source>
</evidence>
<keyword evidence="4" id="KW-0804">Transcription</keyword>
<dbReference type="Gene3D" id="1.10.10.10">
    <property type="entry name" value="Winged helix-like DNA-binding domain superfamily/Winged helix DNA-binding domain"/>
    <property type="match status" value="1"/>
</dbReference>
<reference evidence="7 8" key="1">
    <citation type="submission" date="2020-08" db="EMBL/GenBank/DDBJ databases">
        <title>Genemic of Streptomyces polyaspartic.</title>
        <authorList>
            <person name="Liu W."/>
        </authorList>
    </citation>
    <scope>NUCLEOTIDE SEQUENCE [LARGE SCALE GENOMIC DNA]</scope>
    <source>
        <strain evidence="7 8">TRM66268-LWL</strain>
    </source>
</reference>
<dbReference type="SUPFAM" id="SSF46785">
    <property type="entry name" value="Winged helix' DNA-binding domain"/>
    <property type="match status" value="1"/>
</dbReference>
<dbReference type="EMBL" id="JACTVJ010000010">
    <property type="protein sequence ID" value="MBC9714999.1"/>
    <property type="molecule type" value="Genomic_DNA"/>
</dbReference>
<keyword evidence="8" id="KW-1185">Reference proteome</keyword>
<evidence type="ECO:0000256" key="2">
    <source>
        <dbReference type="ARBA" id="ARBA00023015"/>
    </source>
</evidence>
<dbReference type="RefSeq" id="WP_187815448.1">
    <property type="nucleotide sequence ID" value="NZ_JACTVJ010000010.1"/>
</dbReference>
<keyword evidence="3" id="KW-0238">DNA-binding</keyword>
<dbReference type="InterPro" id="IPR000847">
    <property type="entry name" value="LysR_HTH_N"/>
</dbReference>
<evidence type="ECO:0000256" key="5">
    <source>
        <dbReference type="SAM" id="MobiDB-lite"/>
    </source>
</evidence>
<protein>
    <submittedName>
        <fullName evidence="7">LysR family transcriptional regulator</fullName>
    </submittedName>
</protein>
<sequence>MERDELECFLLLADELHFGRTADKLRLSRARVSQLVQRLERRVGAPLFTRTSRRVALTSLGRQLRDDLAPHHQGIEEALARAAATARGIDAVLHVGFANPLTGEIALKATEALRASHPGLAVEICEVPLTDPYGQLRKGDFDVQLQELPVEEEDLGGGPALLAEERVLVIGSAHPLSARDGVSLEDLADVPLLQFEGELPDYWREHHVPSRTPAGRPIAQGPGVTNMQEALMLIAGGKGALLAPAHTATYFARPGVAYVPFTDAAPVTYALVWRAGQGDGPVEAFARTAREVAREMSAGDPRSSVPGDVRGSVPGVVGPELGSPARPELSRPAGAKRSSPARAALSPPAPAFGPARPRSA</sequence>
<gene>
    <name evidence="7" type="ORF">H9Y04_20830</name>
</gene>
<accession>A0ABR7SJH6</accession>
<evidence type="ECO:0000259" key="6">
    <source>
        <dbReference type="PROSITE" id="PS50931"/>
    </source>
</evidence>
<evidence type="ECO:0000256" key="1">
    <source>
        <dbReference type="ARBA" id="ARBA00009437"/>
    </source>
</evidence>
<dbReference type="Proteomes" id="UP000642284">
    <property type="component" value="Unassembled WGS sequence"/>
</dbReference>
<proteinExistence type="inferred from homology"/>
<organism evidence="7 8">
    <name type="scientific">Streptomyces polyasparticus</name>
    <dbReference type="NCBI Taxonomy" id="2767826"/>
    <lineage>
        <taxon>Bacteria</taxon>
        <taxon>Bacillati</taxon>
        <taxon>Actinomycetota</taxon>
        <taxon>Actinomycetes</taxon>
        <taxon>Kitasatosporales</taxon>
        <taxon>Streptomycetaceae</taxon>
        <taxon>Streptomyces</taxon>
    </lineage>
</organism>
<dbReference type="InterPro" id="IPR036388">
    <property type="entry name" value="WH-like_DNA-bd_sf"/>
</dbReference>
<name>A0ABR7SJH6_9ACTN</name>
<dbReference type="InterPro" id="IPR036390">
    <property type="entry name" value="WH_DNA-bd_sf"/>
</dbReference>
<dbReference type="PROSITE" id="PS50931">
    <property type="entry name" value="HTH_LYSR"/>
    <property type="match status" value="1"/>
</dbReference>
<keyword evidence="2" id="KW-0805">Transcription regulation</keyword>
<feature type="domain" description="HTH lysR-type" evidence="6">
    <location>
        <begin position="1"/>
        <end position="58"/>
    </location>
</feature>
<dbReference type="SUPFAM" id="SSF53850">
    <property type="entry name" value="Periplasmic binding protein-like II"/>
    <property type="match status" value="1"/>
</dbReference>
<feature type="compositionally biased region" description="Low complexity" evidence="5">
    <location>
        <begin position="335"/>
        <end position="360"/>
    </location>
</feature>
<dbReference type="Pfam" id="PF03466">
    <property type="entry name" value="LysR_substrate"/>
    <property type="match status" value="1"/>
</dbReference>
<feature type="region of interest" description="Disordered" evidence="5">
    <location>
        <begin position="294"/>
        <end position="360"/>
    </location>
</feature>
<dbReference type="PANTHER" id="PTHR30346:SF0">
    <property type="entry name" value="HCA OPERON TRANSCRIPTIONAL ACTIVATOR HCAR"/>
    <property type="match status" value="1"/>
</dbReference>
<dbReference type="InterPro" id="IPR005119">
    <property type="entry name" value="LysR_subst-bd"/>
</dbReference>
<dbReference type="PANTHER" id="PTHR30346">
    <property type="entry name" value="TRANSCRIPTIONAL DUAL REGULATOR HCAR-RELATED"/>
    <property type="match status" value="1"/>
</dbReference>
<evidence type="ECO:0000313" key="8">
    <source>
        <dbReference type="Proteomes" id="UP000642284"/>
    </source>
</evidence>
<evidence type="ECO:0000313" key="7">
    <source>
        <dbReference type="EMBL" id="MBC9714999.1"/>
    </source>
</evidence>
<dbReference type="Gene3D" id="3.40.190.10">
    <property type="entry name" value="Periplasmic binding protein-like II"/>
    <property type="match status" value="2"/>
</dbReference>
<evidence type="ECO:0000256" key="4">
    <source>
        <dbReference type="ARBA" id="ARBA00023163"/>
    </source>
</evidence>
<comment type="caution">
    <text evidence="7">The sequence shown here is derived from an EMBL/GenBank/DDBJ whole genome shotgun (WGS) entry which is preliminary data.</text>
</comment>
<dbReference type="Pfam" id="PF00126">
    <property type="entry name" value="HTH_1"/>
    <property type="match status" value="1"/>
</dbReference>